<keyword evidence="3" id="KW-1185">Reference proteome</keyword>
<dbReference type="EMBL" id="JBIMZQ010000049">
    <property type="protein sequence ID" value="KAL3659081.1"/>
    <property type="molecule type" value="Genomic_DNA"/>
</dbReference>
<comment type="caution">
    <text evidence="2">The sequence shown here is derived from an EMBL/GenBank/DDBJ whole genome shotgun (WGS) entry which is preliminary data.</text>
</comment>
<dbReference type="SUPFAM" id="SSF55781">
    <property type="entry name" value="GAF domain-like"/>
    <property type="match status" value="1"/>
</dbReference>
<dbReference type="PANTHER" id="PTHR43102:SF2">
    <property type="entry name" value="GAF DOMAIN-CONTAINING PROTEIN"/>
    <property type="match status" value="1"/>
</dbReference>
<dbReference type="Gene3D" id="3.30.450.40">
    <property type="match status" value="1"/>
</dbReference>
<dbReference type="InterPro" id="IPR003018">
    <property type="entry name" value="GAF"/>
</dbReference>
<sequence length="148" mass="16551">MDLSEPILELDVISSFLGRELGFHCTMITIVGEKHLLVLSSTVPELVQARIPREHSFCQHLLMGEDPFIIQNPEADVRFYNMNPVARDGANFYCGIPILGPGGILLGSICCIHNDPMDITRTQYDTLTRFGQIASKIIRIKAKAKLRL</sequence>
<protein>
    <recommendedName>
        <fullName evidence="1">GAF domain-containing protein</fullName>
    </recommendedName>
</protein>
<gene>
    <name evidence="2" type="ORF">V7S43_015965</name>
</gene>
<feature type="domain" description="GAF" evidence="1">
    <location>
        <begin position="11"/>
        <end position="135"/>
    </location>
</feature>
<reference evidence="2 3" key="1">
    <citation type="submission" date="2024-09" db="EMBL/GenBank/DDBJ databases">
        <title>Genome sequencing and assembly of Phytophthora oleae, isolate VK10A, causative agent of rot of olive drupes.</title>
        <authorList>
            <person name="Conti Taguali S."/>
            <person name="Riolo M."/>
            <person name="La Spada F."/>
            <person name="Cacciola S.O."/>
            <person name="Dionisio G."/>
        </authorList>
    </citation>
    <scope>NUCLEOTIDE SEQUENCE [LARGE SCALE GENOMIC DNA]</scope>
    <source>
        <strain evidence="2 3">VK10A</strain>
    </source>
</reference>
<evidence type="ECO:0000313" key="3">
    <source>
        <dbReference type="Proteomes" id="UP001632037"/>
    </source>
</evidence>
<dbReference type="InterPro" id="IPR029016">
    <property type="entry name" value="GAF-like_dom_sf"/>
</dbReference>
<proteinExistence type="predicted"/>
<organism evidence="2 3">
    <name type="scientific">Phytophthora oleae</name>
    <dbReference type="NCBI Taxonomy" id="2107226"/>
    <lineage>
        <taxon>Eukaryota</taxon>
        <taxon>Sar</taxon>
        <taxon>Stramenopiles</taxon>
        <taxon>Oomycota</taxon>
        <taxon>Peronosporomycetes</taxon>
        <taxon>Peronosporales</taxon>
        <taxon>Peronosporaceae</taxon>
        <taxon>Phytophthora</taxon>
    </lineage>
</organism>
<evidence type="ECO:0000259" key="1">
    <source>
        <dbReference type="Pfam" id="PF01590"/>
    </source>
</evidence>
<dbReference type="Pfam" id="PF01590">
    <property type="entry name" value="GAF"/>
    <property type="match status" value="1"/>
</dbReference>
<accession>A0ABD3F0F0</accession>
<name>A0ABD3F0F0_9STRA</name>
<dbReference type="AlphaFoldDB" id="A0ABD3F0F0"/>
<dbReference type="PANTHER" id="PTHR43102">
    <property type="entry name" value="SLR1143 PROTEIN"/>
    <property type="match status" value="1"/>
</dbReference>
<dbReference type="Proteomes" id="UP001632037">
    <property type="component" value="Unassembled WGS sequence"/>
</dbReference>
<evidence type="ECO:0000313" key="2">
    <source>
        <dbReference type="EMBL" id="KAL3659081.1"/>
    </source>
</evidence>